<dbReference type="InterPro" id="IPR016169">
    <property type="entry name" value="FAD-bd_PCMH_sub2"/>
</dbReference>
<dbReference type="InterPro" id="IPR006094">
    <property type="entry name" value="Oxid_FAD_bind_N"/>
</dbReference>
<dbReference type="InterPro" id="IPR012951">
    <property type="entry name" value="BBE"/>
</dbReference>
<dbReference type="KEGG" id="rhy:RD110_22470"/>
<comment type="similarity">
    <text evidence="2">Belongs to the oxygen-dependent FAD-linked oxidoreductase family.</text>
</comment>
<dbReference type="RefSeq" id="WP_076202133.1">
    <property type="nucleotide sequence ID" value="NZ_CP019236.1"/>
</dbReference>
<dbReference type="EMBL" id="CP019236">
    <property type="protein sequence ID" value="APW39630.1"/>
    <property type="molecule type" value="Genomic_DNA"/>
</dbReference>
<dbReference type="SUPFAM" id="SSF56176">
    <property type="entry name" value="FAD-binding/transporter-associated domain-like"/>
    <property type="match status" value="1"/>
</dbReference>
<evidence type="ECO:0000256" key="4">
    <source>
        <dbReference type="ARBA" id="ARBA00022827"/>
    </source>
</evidence>
<accession>A0A1P8K0U3</accession>
<dbReference type="InterPro" id="IPR050416">
    <property type="entry name" value="FAD-linked_Oxidoreductase"/>
</dbReference>
<sequence length="538" mass="59390">MPIQFNRKYRRDLAFFAHWDQLDDALFDRVPRERLKAAQARLQGYIVLPGDPAYDSDRKLANPVFDAYPTVIIYCEVESDVAIALELARGQKLPFTVRSGGHCTAGFSAGAGALIDVSHLDDATVDVAQAIATVGTGCPFKKFDSVLAACGLHVPGGECEDVCIGGFMQGGGYGFTSVTYGMNCDNVIDFRMMLADGQIVTASETENADLWWAVRGGTGGNFGVLLTVRYRLVPLGAVFGWALIWPLQTEPDFENATDALMTLQSRYMLENLDPALNIQVSLCFQPGTTANLPSDTPLQPYLMVRGLYVGSASDGQAAIQPLCDLPGVILQWSKMDSFFTLNDELLNVPYSMPWFPPEVTSPPCEDKASRYVSRPLTPSEWRGLLDYFVSSPNTWSYFYMEFYGGAINAYRRDGNAFVHRHAAFNAVLDVFWLDEVDRPAAENFLLGWMDYMAPMWNGEIYQNYPRLDEPAYGARYWADAQAGLYAVKTKYDPSHAFTFAQEVRPPPLEGQTTAPATMPAGVKRALSEPIAYAQPPGA</sequence>
<dbReference type="PROSITE" id="PS51387">
    <property type="entry name" value="FAD_PCMH"/>
    <property type="match status" value="1"/>
</dbReference>
<evidence type="ECO:0000313" key="7">
    <source>
        <dbReference type="EMBL" id="APW39630.1"/>
    </source>
</evidence>
<evidence type="ECO:0000256" key="2">
    <source>
        <dbReference type="ARBA" id="ARBA00005466"/>
    </source>
</evidence>
<dbReference type="GO" id="GO:0016491">
    <property type="term" value="F:oxidoreductase activity"/>
    <property type="evidence" value="ECO:0007669"/>
    <property type="project" value="UniProtKB-KW"/>
</dbReference>
<keyword evidence="8" id="KW-1185">Reference proteome</keyword>
<evidence type="ECO:0000259" key="6">
    <source>
        <dbReference type="PROSITE" id="PS51387"/>
    </source>
</evidence>
<protein>
    <recommendedName>
        <fullName evidence="6">FAD-binding PCMH-type domain-containing protein</fullName>
    </recommendedName>
</protein>
<dbReference type="PANTHER" id="PTHR42973">
    <property type="entry name" value="BINDING OXIDOREDUCTASE, PUTATIVE (AFU_ORTHOLOGUE AFUA_1G17690)-RELATED"/>
    <property type="match status" value="1"/>
</dbReference>
<comment type="cofactor">
    <cofactor evidence="1">
        <name>FAD</name>
        <dbReference type="ChEBI" id="CHEBI:57692"/>
    </cofactor>
</comment>
<dbReference type="Gene3D" id="3.30.43.10">
    <property type="entry name" value="Uridine Diphospho-n-acetylenolpyruvylglucosamine Reductase, domain 2"/>
    <property type="match status" value="1"/>
</dbReference>
<dbReference type="Proteomes" id="UP000186609">
    <property type="component" value="Chromosome"/>
</dbReference>
<dbReference type="InterPro" id="IPR016167">
    <property type="entry name" value="FAD-bd_PCMH_sub1"/>
</dbReference>
<dbReference type="PANTHER" id="PTHR42973:SF39">
    <property type="entry name" value="FAD-BINDING PCMH-TYPE DOMAIN-CONTAINING PROTEIN"/>
    <property type="match status" value="1"/>
</dbReference>
<dbReference type="Gene3D" id="3.30.465.10">
    <property type="match status" value="1"/>
</dbReference>
<dbReference type="InterPro" id="IPR016166">
    <property type="entry name" value="FAD-bd_PCMH"/>
</dbReference>
<keyword evidence="3" id="KW-0285">Flavoprotein</keyword>
<dbReference type="AlphaFoldDB" id="A0A1P8K0U3"/>
<evidence type="ECO:0000256" key="3">
    <source>
        <dbReference type="ARBA" id="ARBA00022630"/>
    </source>
</evidence>
<dbReference type="Gene3D" id="3.40.462.20">
    <property type="match status" value="1"/>
</dbReference>
<name>A0A1P8K0U3_9BURK</name>
<keyword evidence="5" id="KW-0560">Oxidoreductase</keyword>
<keyword evidence="4" id="KW-0274">FAD</keyword>
<dbReference type="Pfam" id="PF08031">
    <property type="entry name" value="BBE"/>
    <property type="match status" value="1"/>
</dbReference>
<evidence type="ECO:0000256" key="5">
    <source>
        <dbReference type="ARBA" id="ARBA00023002"/>
    </source>
</evidence>
<gene>
    <name evidence="7" type="ORF">RD110_22470</name>
</gene>
<dbReference type="STRING" id="1842727.RD110_22470"/>
<dbReference type="GO" id="GO:0071949">
    <property type="term" value="F:FAD binding"/>
    <property type="evidence" value="ECO:0007669"/>
    <property type="project" value="InterPro"/>
</dbReference>
<reference evidence="7 8" key="1">
    <citation type="submission" date="2017-01" db="EMBL/GenBank/DDBJ databases">
        <authorList>
            <person name="Mah S.A."/>
            <person name="Swanson W.J."/>
            <person name="Moy G.W."/>
            <person name="Vacquier V.D."/>
        </authorList>
    </citation>
    <scope>NUCLEOTIDE SEQUENCE [LARGE SCALE GENOMIC DNA]</scope>
    <source>
        <strain evidence="7 8">DCY110</strain>
    </source>
</reference>
<evidence type="ECO:0000256" key="1">
    <source>
        <dbReference type="ARBA" id="ARBA00001974"/>
    </source>
</evidence>
<evidence type="ECO:0000313" key="8">
    <source>
        <dbReference type="Proteomes" id="UP000186609"/>
    </source>
</evidence>
<dbReference type="Pfam" id="PF01565">
    <property type="entry name" value="FAD_binding_4"/>
    <property type="match status" value="1"/>
</dbReference>
<proteinExistence type="inferred from homology"/>
<dbReference type="InterPro" id="IPR036318">
    <property type="entry name" value="FAD-bd_PCMH-like_sf"/>
</dbReference>
<feature type="domain" description="FAD-binding PCMH-type" evidence="6">
    <location>
        <begin position="65"/>
        <end position="235"/>
    </location>
</feature>
<organism evidence="7 8">
    <name type="scientific">Rhodoferax koreensis</name>
    <dbReference type="NCBI Taxonomy" id="1842727"/>
    <lineage>
        <taxon>Bacteria</taxon>
        <taxon>Pseudomonadati</taxon>
        <taxon>Pseudomonadota</taxon>
        <taxon>Betaproteobacteria</taxon>
        <taxon>Burkholderiales</taxon>
        <taxon>Comamonadaceae</taxon>
        <taxon>Rhodoferax</taxon>
    </lineage>
</organism>